<evidence type="ECO:0000256" key="5">
    <source>
        <dbReference type="SAM" id="Phobius"/>
    </source>
</evidence>
<protein>
    <submittedName>
        <fullName evidence="6">Uncharacterized protein</fullName>
    </submittedName>
</protein>
<dbReference type="Gene3D" id="3.30.200.20">
    <property type="entry name" value="Phosphorylase Kinase, domain 1"/>
    <property type="match status" value="1"/>
</dbReference>
<dbReference type="OrthoDB" id="4062651at2759"/>
<proteinExistence type="predicted"/>
<reference evidence="6 7" key="1">
    <citation type="submission" date="2020-06" db="EMBL/GenBank/DDBJ databases">
        <title>Transcriptomic and genomic resources for Thalictrum thalictroides and T. hernandezii: Facilitating candidate gene discovery in an emerging model plant lineage.</title>
        <authorList>
            <person name="Arias T."/>
            <person name="Riano-Pachon D.M."/>
            <person name="Di Stilio V.S."/>
        </authorList>
    </citation>
    <scope>NUCLEOTIDE SEQUENCE [LARGE SCALE GENOMIC DNA]</scope>
    <source>
        <strain evidence="7">cv. WT478/WT964</strain>
        <tissue evidence="6">Leaves</tissue>
    </source>
</reference>
<dbReference type="GO" id="GO:0005524">
    <property type="term" value="F:ATP binding"/>
    <property type="evidence" value="ECO:0007669"/>
    <property type="project" value="UniProtKB-KW"/>
</dbReference>
<dbReference type="SUPFAM" id="SSF56112">
    <property type="entry name" value="Protein kinase-like (PK-like)"/>
    <property type="match status" value="1"/>
</dbReference>
<gene>
    <name evidence="6" type="ORF">FRX31_021626</name>
</gene>
<organism evidence="6 7">
    <name type="scientific">Thalictrum thalictroides</name>
    <name type="common">Rue-anemone</name>
    <name type="synonym">Anemone thalictroides</name>
    <dbReference type="NCBI Taxonomy" id="46969"/>
    <lineage>
        <taxon>Eukaryota</taxon>
        <taxon>Viridiplantae</taxon>
        <taxon>Streptophyta</taxon>
        <taxon>Embryophyta</taxon>
        <taxon>Tracheophyta</taxon>
        <taxon>Spermatophyta</taxon>
        <taxon>Magnoliopsida</taxon>
        <taxon>Ranunculales</taxon>
        <taxon>Ranunculaceae</taxon>
        <taxon>Thalictroideae</taxon>
        <taxon>Thalictrum</taxon>
    </lineage>
</organism>
<dbReference type="PANTHER" id="PTHR47973">
    <property type="entry name" value="CYSTEINE-RICH RECEPTOR-LIKE PROTEIN KINASE 3"/>
    <property type="match status" value="1"/>
</dbReference>
<sequence length="250" mass="28341">MGRVSSWLLPDSLSPVPSKVILGEPKFHRSPLFYILLAILLLLLICLILLVLFRKHIKIFELAKFRQKTKGEAATPEYFSGNLRTISYFKFQTLKKATKNFHAQNLLGSGGFGPVYKGKLVDGRMIAVKQLSLDKSQQGETEFLAEAWKLYERSNVLELVDPKLRQDGFVEKDVLQAIHVAFLCLQAYPTMRPPMSQIVAMLTCKVELVSTPTKPVFMERMRRKPDDNLSWETISGSFPSPILSDSSHIK</sequence>
<dbReference type="GO" id="GO:0016301">
    <property type="term" value="F:kinase activity"/>
    <property type="evidence" value="ECO:0007669"/>
    <property type="project" value="UniProtKB-KW"/>
</dbReference>
<dbReference type="EMBL" id="JABWDY010026339">
    <property type="protein sequence ID" value="KAF5188784.1"/>
    <property type="molecule type" value="Genomic_DNA"/>
</dbReference>
<dbReference type="InterPro" id="IPR052059">
    <property type="entry name" value="CR_Ser/Thr_kinase"/>
</dbReference>
<evidence type="ECO:0000256" key="3">
    <source>
        <dbReference type="ARBA" id="ARBA00022777"/>
    </source>
</evidence>
<accession>A0A7J6VUK6</accession>
<evidence type="ECO:0000313" key="7">
    <source>
        <dbReference type="Proteomes" id="UP000554482"/>
    </source>
</evidence>
<keyword evidence="1" id="KW-0808">Transferase</keyword>
<keyword evidence="3" id="KW-0418">Kinase</keyword>
<dbReference type="Proteomes" id="UP000554482">
    <property type="component" value="Unassembled WGS sequence"/>
</dbReference>
<evidence type="ECO:0000256" key="4">
    <source>
        <dbReference type="ARBA" id="ARBA00022840"/>
    </source>
</evidence>
<keyword evidence="7" id="KW-1185">Reference proteome</keyword>
<dbReference type="InterPro" id="IPR011009">
    <property type="entry name" value="Kinase-like_dom_sf"/>
</dbReference>
<name>A0A7J6VUK6_THATH</name>
<keyword evidence="5" id="KW-0472">Membrane</keyword>
<evidence type="ECO:0000256" key="1">
    <source>
        <dbReference type="ARBA" id="ARBA00022679"/>
    </source>
</evidence>
<dbReference type="AlphaFoldDB" id="A0A7J6VUK6"/>
<keyword evidence="2" id="KW-0547">Nucleotide-binding</keyword>
<keyword evidence="5" id="KW-0812">Transmembrane</keyword>
<comment type="caution">
    <text evidence="6">The sequence shown here is derived from an EMBL/GenBank/DDBJ whole genome shotgun (WGS) entry which is preliminary data.</text>
</comment>
<evidence type="ECO:0000256" key="2">
    <source>
        <dbReference type="ARBA" id="ARBA00022741"/>
    </source>
</evidence>
<keyword evidence="4" id="KW-0067">ATP-binding</keyword>
<feature type="transmembrane region" description="Helical" evidence="5">
    <location>
        <begin position="32"/>
        <end position="53"/>
    </location>
</feature>
<evidence type="ECO:0000313" key="6">
    <source>
        <dbReference type="EMBL" id="KAF5188784.1"/>
    </source>
</evidence>
<keyword evidence="5" id="KW-1133">Transmembrane helix</keyword>